<gene>
    <name evidence="2" type="ORF">MNOR_LOCUS3366</name>
</gene>
<dbReference type="InterPro" id="IPR052807">
    <property type="entry name" value="Mito_transl_resp_regulator"/>
</dbReference>
<evidence type="ECO:0000259" key="1">
    <source>
        <dbReference type="Pfam" id="PF01926"/>
    </source>
</evidence>
<dbReference type="EMBL" id="CAXKWB010001145">
    <property type="protein sequence ID" value="CAL4063466.1"/>
    <property type="molecule type" value="Genomic_DNA"/>
</dbReference>
<name>A0AAV2PQC4_MEGNR</name>
<protein>
    <recommendedName>
        <fullName evidence="1">G domain-containing protein</fullName>
    </recommendedName>
</protein>
<evidence type="ECO:0000313" key="2">
    <source>
        <dbReference type="EMBL" id="CAL4063466.1"/>
    </source>
</evidence>
<dbReference type="Proteomes" id="UP001497623">
    <property type="component" value="Unassembled WGS sequence"/>
</dbReference>
<evidence type="ECO:0000313" key="3">
    <source>
        <dbReference type="Proteomes" id="UP001497623"/>
    </source>
</evidence>
<feature type="non-terminal residue" evidence="2">
    <location>
        <position position="1"/>
    </location>
</feature>
<dbReference type="SUPFAM" id="SSF52540">
    <property type="entry name" value="P-loop containing nucleoside triphosphate hydrolases"/>
    <property type="match status" value="1"/>
</dbReference>
<organism evidence="2 3">
    <name type="scientific">Meganyctiphanes norvegica</name>
    <name type="common">Northern krill</name>
    <name type="synonym">Thysanopoda norvegica</name>
    <dbReference type="NCBI Taxonomy" id="48144"/>
    <lineage>
        <taxon>Eukaryota</taxon>
        <taxon>Metazoa</taxon>
        <taxon>Ecdysozoa</taxon>
        <taxon>Arthropoda</taxon>
        <taxon>Crustacea</taxon>
        <taxon>Multicrustacea</taxon>
        <taxon>Malacostraca</taxon>
        <taxon>Eumalacostraca</taxon>
        <taxon>Eucarida</taxon>
        <taxon>Euphausiacea</taxon>
        <taxon>Euphausiidae</taxon>
        <taxon>Meganyctiphanes</taxon>
    </lineage>
</organism>
<reference evidence="2 3" key="1">
    <citation type="submission" date="2024-05" db="EMBL/GenBank/DDBJ databases">
        <authorList>
            <person name="Wallberg A."/>
        </authorList>
    </citation>
    <scope>NUCLEOTIDE SEQUENCE [LARGE SCALE GENOMIC DNA]</scope>
</reference>
<feature type="non-terminal residue" evidence="2">
    <location>
        <position position="276"/>
    </location>
</feature>
<dbReference type="GO" id="GO:0005525">
    <property type="term" value="F:GTP binding"/>
    <property type="evidence" value="ECO:0007669"/>
    <property type="project" value="InterPro"/>
</dbReference>
<dbReference type="AlphaFoldDB" id="A0AAV2PQC4"/>
<proteinExistence type="predicted"/>
<dbReference type="Pfam" id="PF01926">
    <property type="entry name" value="MMR_HSR1"/>
    <property type="match status" value="1"/>
</dbReference>
<accession>A0AAV2PQC4</accession>
<feature type="domain" description="G" evidence="1">
    <location>
        <begin position="180"/>
        <end position="230"/>
    </location>
</feature>
<dbReference type="PANTHER" id="PTHR46406:SF1">
    <property type="entry name" value="NITRIC OXIDE-ASSOCIATED PROTEIN 1"/>
    <property type="match status" value="1"/>
</dbReference>
<dbReference type="InterPro" id="IPR027417">
    <property type="entry name" value="P-loop_NTPase"/>
</dbReference>
<dbReference type="CDD" id="cd01855">
    <property type="entry name" value="YqeH"/>
    <property type="match status" value="1"/>
</dbReference>
<sequence length="276" mass="30399">DPSVPASKVPCGGCGAILHCQDTGLPGFLPKERFVDLNKGELRSIRCQRCYFLRSHKMVLNVRVSPDLYPKLLEPIRNERALAVVILDVMDVPCSIWPGLLSIIGTKRPVIIVGNKADLLPADGPHHLERVLDSLTAAVENTDLGRANIKYVTLVSAINGYGIESLITKIHKSWGISGDIYIIGCTNSGKSTLFNALLGSDMCKTEASDLIQRATTSPWPGTTLNMLKFPLLRPSGERLFLRVKRLQEQQAKSHLDNKMKPKFTKNIKLATLSGYL</sequence>
<dbReference type="Gene3D" id="3.40.50.300">
    <property type="entry name" value="P-loop containing nucleotide triphosphate hydrolases"/>
    <property type="match status" value="1"/>
</dbReference>
<comment type="caution">
    <text evidence="2">The sequence shown here is derived from an EMBL/GenBank/DDBJ whole genome shotgun (WGS) entry which is preliminary data.</text>
</comment>
<dbReference type="PANTHER" id="PTHR46406">
    <property type="entry name" value="NITRIC OXIDE-ASSOCIATED PROTEIN 1"/>
    <property type="match status" value="1"/>
</dbReference>
<dbReference type="InterPro" id="IPR006073">
    <property type="entry name" value="GTP-bd"/>
</dbReference>
<keyword evidence="3" id="KW-1185">Reference proteome</keyword>